<protein>
    <submittedName>
        <fullName evidence="2">Uncharacterized protein</fullName>
    </submittedName>
</protein>
<keyword evidence="1" id="KW-0472">Membrane</keyword>
<keyword evidence="1" id="KW-1133">Transmembrane helix</keyword>
<reference evidence="2" key="1">
    <citation type="submission" date="2014-09" db="EMBL/GenBank/DDBJ databases">
        <authorList>
            <person name="Magalhaes I.L.F."/>
            <person name="Oliveira U."/>
            <person name="Santos F.R."/>
            <person name="Vidigal T.H.D.A."/>
            <person name="Brescovit A.D."/>
            <person name="Santos A.J."/>
        </authorList>
    </citation>
    <scope>NUCLEOTIDE SEQUENCE</scope>
    <source>
        <tissue evidence="2">Shoot tissue taken approximately 20 cm above the soil surface</tissue>
    </source>
</reference>
<evidence type="ECO:0000313" key="2">
    <source>
        <dbReference type="EMBL" id="JAD65454.1"/>
    </source>
</evidence>
<evidence type="ECO:0000256" key="1">
    <source>
        <dbReference type="SAM" id="Phobius"/>
    </source>
</evidence>
<feature type="transmembrane region" description="Helical" evidence="1">
    <location>
        <begin position="35"/>
        <end position="55"/>
    </location>
</feature>
<sequence length="56" mass="6626">MKPTPAVFSARFASDWIHVSPAPKWLEVIKMYGRFWIFVSAIIWKIASRCLILFLW</sequence>
<reference evidence="2" key="2">
    <citation type="journal article" date="2015" name="Data Brief">
        <title>Shoot transcriptome of the giant reed, Arundo donax.</title>
        <authorList>
            <person name="Barrero R.A."/>
            <person name="Guerrero F.D."/>
            <person name="Moolhuijzen P."/>
            <person name="Goolsby J.A."/>
            <person name="Tidwell J."/>
            <person name="Bellgard S.E."/>
            <person name="Bellgard M.I."/>
        </authorList>
    </citation>
    <scope>NUCLEOTIDE SEQUENCE</scope>
    <source>
        <tissue evidence="2">Shoot tissue taken approximately 20 cm above the soil surface</tissue>
    </source>
</reference>
<proteinExistence type="predicted"/>
<organism evidence="2">
    <name type="scientific">Arundo donax</name>
    <name type="common">Giant reed</name>
    <name type="synonym">Donax arundinaceus</name>
    <dbReference type="NCBI Taxonomy" id="35708"/>
    <lineage>
        <taxon>Eukaryota</taxon>
        <taxon>Viridiplantae</taxon>
        <taxon>Streptophyta</taxon>
        <taxon>Embryophyta</taxon>
        <taxon>Tracheophyta</taxon>
        <taxon>Spermatophyta</taxon>
        <taxon>Magnoliopsida</taxon>
        <taxon>Liliopsida</taxon>
        <taxon>Poales</taxon>
        <taxon>Poaceae</taxon>
        <taxon>PACMAD clade</taxon>
        <taxon>Arundinoideae</taxon>
        <taxon>Arundineae</taxon>
        <taxon>Arundo</taxon>
    </lineage>
</organism>
<dbReference type="EMBL" id="GBRH01232441">
    <property type="protein sequence ID" value="JAD65454.1"/>
    <property type="molecule type" value="Transcribed_RNA"/>
</dbReference>
<accession>A0A0A9BNA9</accession>
<name>A0A0A9BNA9_ARUDO</name>
<dbReference type="AlphaFoldDB" id="A0A0A9BNA9"/>
<keyword evidence="1" id="KW-0812">Transmembrane</keyword>